<feature type="compositionally biased region" description="Basic residues" evidence="10">
    <location>
        <begin position="60"/>
        <end position="70"/>
    </location>
</feature>
<dbReference type="GO" id="GO:0016020">
    <property type="term" value="C:membrane"/>
    <property type="evidence" value="ECO:0007669"/>
    <property type="project" value="UniProtKB-SubCell"/>
</dbReference>
<evidence type="ECO:0000256" key="4">
    <source>
        <dbReference type="ARBA" id="ARBA00022723"/>
    </source>
</evidence>
<proteinExistence type="predicted"/>
<feature type="compositionally biased region" description="Basic residues" evidence="10">
    <location>
        <begin position="446"/>
        <end position="456"/>
    </location>
</feature>
<name>A0AA39LQN6_9BILA</name>
<dbReference type="EMBL" id="JAUCMV010000004">
    <property type="protein sequence ID" value="KAK0406127.1"/>
    <property type="molecule type" value="Genomic_DNA"/>
</dbReference>
<evidence type="ECO:0000256" key="10">
    <source>
        <dbReference type="SAM" id="MobiDB-lite"/>
    </source>
</evidence>
<keyword evidence="8" id="KW-1133">Transmembrane helix</keyword>
<evidence type="ECO:0000256" key="2">
    <source>
        <dbReference type="ARBA" id="ARBA00022679"/>
    </source>
</evidence>
<keyword evidence="9" id="KW-0472">Membrane</keyword>
<feature type="compositionally biased region" description="Low complexity" evidence="10">
    <location>
        <begin position="76"/>
        <end position="91"/>
    </location>
</feature>
<feature type="compositionally biased region" description="Acidic residues" evidence="10">
    <location>
        <begin position="459"/>
        <end position="474"/>
    </location>
</feature>
<evidence type="ECO:0000256" key="5">
    <source>
        <dbReference type="ARBA" id="ARBA00022771"/>
    </source>
</evidence>
<feature type="compositionally biased region" description="Basic residues" evidence="10">
    <location>
        <begin position="332"/>
        <end position="347"/>
    </location>
</feature>
<evidence type="ECO:0000256" key="9">
    <source>
        <dbReference type="ARBA" id="ARBA00023136"/>
    </source>
</evidence>
<evidence type="ECO:0000313" key="12">
    <source>
        <dbReference type="EMBL" id="KAK0406127.1"/>
    </source>
</evidence>
<dbReference type="AlphaFoldDB" id="A0AA39LQN6"/>
<keyword evidence="13" id="KW-1185">Reference proteome</keyword>
<keyword evidence="2" id="KW-0808">Transferase</keyword>
<gene>
    <name evidence="12" type="ORF">QR680_018384</name>
</gene>
<feature type="domain" description="RING-CH-type" evidence="11">
    <location>
        <begin position="224"/>
        <end position="284"/>
    </location>
</feature>
<dbReference type="PANTHER" id="PTHR46065">
    <property type="entry name" value="E3 UBIQUITIN-PROTEIN LIGASE MARCH 2/3 FAMILY MEMBER"/>
    <property type="match status" value="1"/>
</dbReference>
<evidence type="ECO:0000256" key="6">
    <source>
        <dbReference type="ARBA" id="ARBA00022786"/>
    </source>
</evidence>
<evidence type="ECO:0000256" key="7">
    <source>
        <dbReference type="ARBA" id="ARBA00022833"/>
    </source>
</evidence>
<protein>
    <recommendedName>
        <fullName evidence="11">RING-CH-type domain-containing protein</fullName>
    </recommendedName>
</protein>
<dbReference type="Proteomes" id="UP001175271">
    <property type="component" value="Unassembled WGS sequence"/>
</dbReference>
<keyword evidence="7" id="KW-0862">Zinc</keyword>
<keyword evidence="6" id="KW-0833">Ubl conjugation pathway</keyword>
<dbReference type="InterPro" id="IPR013083">
    <property type="entry name" value="Znf_RING/FYVE/PHD"/>
</dbReference>
<comment type="subcellular location">
    <subcellularLocation>
        <location evidence="1">Membrane</location>
        <topology evidence="1">Multi-pass membrane protein</topology>
    </subcellularLocation>
</comment>
<keyword evidence="3" id="KW-0812">Transmembrane</keyword>
<evidence type="ECO:0000313" key="13">
    <source>
        <dbReference type="Proteomes" id="UP001175271"/>
    </source>
</evidence>
<feature type="compositionally biased region" description="Basic residues" evidence="10">
    <location>
        <begin position="408"/>
        <end position="426"/>
    </location>
</feature>
<dbReference type="GO" id="GO:0008270">
    <property type="term" value="F:zinc ion binding"/>
    <property type="evidence" value="ECO:0007669"/>
    <property type="project" value="UniProtKB-KW"/>
</dbReference>
<dbReference type="PROSITE" id="PS51292">
    <property type="entry name" value="ZF_RING_CH"/>
    <property type="match status" value="1"/>
</dbReference>
<sequence>MTSETCRSAERPTSKYKMRREKSKFTATVADKQEGYIGDQEINKILSALGEDTTTDDHSKTKKKTKKGRKKPDGEPSSPDTSENSKSSPSSRKTKKANTASPPAVKKAKEVSPEKVNESSLPAEPSPTENVMLLKLAGGREISLLGGGPAHPNETLTDLEDQEFEVMKLAMQKAWEEYMAGEGVPSDSRASPEKNMESSGDNEQYRGKEVHEEVALGQEECQLNDMTKKKTCRICLNDEIEEWRTPCLCSGTIRYVCAACLERLVTSPNTRNQCVTCRYEYKKHWVLKNVNDWTLPHLEMDRWDVFEVFLDGYTTYRMIRGFSNVANDEKKKPKAGKGVQKKSKLQKNKSNDAKKPSGPEENSGDSMEKPKPSKNKQGANKKPTKKNKPEGTMKKPKTSKNKPEGTKKKSKTSKNKPDRTKKKPKNAKNDLKGAQKKSQRNGPLKRSNKSRNKRKGNDKEDEGDTDSEAEVSDS</sequence>
<dbReference type="SUPFAM" id="SSF57850">
    <property type="entry name" value="RING/U-box"/>
    <property type="match status" value="1"/>
</dbReference>
<accession>A0AA39LQN6</accession>
<evidence type="ECO:0000259" key="11">
    <source>
        <dbReference type="PROSITE" id="PS51292"/>
    </source>
</evidence>
<feature type="region of interest" description="Disordered" evidence="10">
    <location>
        <begin position="1"/>
        <end position="25"/>
    </location>
</feature>
<dbReference type="Pfam" id="PF12906">
    <property type="entry name" value="RINGv"/>
    <property type="match status" value="1"/>
</dbReference>
<feature type="compositionally biased region" description="Basic and acidic residues" evidence="10">
    <location>
        <begin position="107"/>
        <end position="117"/>
    </location>
</feature>
<feature type="region of interest" description="Disordered" evidence="10">
    <location>
        <begin position="48"/>
        <end position="128"/>
    </location>
</feature>
<evidence type="ECO:0000256" key="8">
    <source>
        <dbReference type="ARBA" id="ARBA00022989"/>
    </source>
</evidence>
<evidence type="ECO:0000256" key="1">
    <source>
        <dbReference type="ARBA" id="ARBA00004141"/>
    </source>
</evidence>
<dbReference type="Gene3D" id="3.30.40.10">
    <property type="entry name" value="Zinc/RING finger domain, C3HC4 (zinc finger)"/>
    <property type="match status" value="1"/>
</dbReference>
<feature type="region of interest" description="Disordered" evidence="10">
    <location>
        <begin position="181"/>
        <end position="206"/>
    </location>
</feature>
<keyword evidence="5" id="KW-0863">Zinc-finger</keyword>
<organism evidence="12 13">
    <name type="scientific">Steinernema hermaphroditum</name>
    <dbReference type="NCBI Taxonomy" id="289476"/>
    <lineage>
        <taxon>Eukaryota</taxon>
        <taxon>Metazoa</taxon>
        <taxon>Ecdysozoa</taxon>
        <taxon>Nematoda</taxon>
        <taxon>Chromadorea</taxon>
        <taxon>Rhabditida</taxon>
        <taxon>Tylenchina</taxon>
        <taxon>Panagrolaimomorpha</taxon>
        <taxon>Strongyloidoidea</taxon>
        <taxon>Steinernematidae</taxon>
        <taxon>Steinernema</taxon>
    </lineage>
</organism>
<evidence type="ECO:0000256" key="3">
    <source>
        <dbReference type="ARBA" id="ARBA00022692"/>
    </source>
</evidence>
<feature type="compositionally biased region" description="Basic and acidic residues" evidence="10">
    <location>
        <begin position="349"/>
        <end position="358"/>
    </location>
</feature>
<keyword evidence="4" id="KW-0479">Metal-binding</keyword>
<reference evidence="12" key="1">
    <citation type="submission" date="2023-06" db="EMBL/GenBank/DDBJ databases">
        <title>Genomic analysis of the entomopathogenic nematode Steinernema hermaphroditum.</title>
        <authorList>
            <person name="Schwarz E.M."/>
            <person name="Heppert J.K."/>
            <person name="Baniya A."/>
            <person name="Schwartz H.T."/>
            <person name="Tan C.-H."/>
            <person name="Antoshechkin I."/>
            <person name="Sternberg P.W."/>
            <person name="Goodrich-Blair H."/>
            <person name="Dillman A.R."/>
        </authorList>
    </citation>
    <scope>NUCLEOTIDE SEQUENCE</scope>
    <source>
        <strain evidence="12">PS9179</strain>
        <tissue evidence="12">Whole animal</tissue>
    </source>
</reference>
<dbReference type="SMART" id="SM00744">
    <property type="entry name" value="RINGv"/>
    <property type="match status" value="1"/>
</dbReference>
<feature type="region of interest" description="Disordered" evidence="10">
    <location>
        <begin position="328"/>
        <end position="474"/>
    </location>
</feature>
<dbReference type="PANTHER" id="PTHR46065:SF3">
    <property type="entry name" value="FI20425P1"/>
    <property type="match status" value="1"/>
</dbReference>
<comment type="caution">
    <text evidence="12">The sequence shown here is derived from an EMBL/GenBank/DDBJ whole genome shotgun (WGS) entry which is preliminary data.</text>
</comment>
<dbReference type="GO" id="GO:0016740">
    <property type="term" value="F:transferase activity"/>
    <property type="evidence" value="ECO:0007669"/>
    <property type="project" value="UniProtKB-KW"/>
</dbReference>
<dbReference type="InterPro" id="IPR011016">
    <property type="entry name" value="Znf_RING-CH"/>
</dbReference>